<organism evidence="6 7">
    <name type="scientific">Phytoactinopolyspora mesophila</name>
    <dbReference type="NCBI Taxonomy" id="2650750"/>
    <lineage>
        <taxon>Bacteria</taxon>
        <taxon>Bacillati</taxon>
        <taxon>Actinomycetota</taxon>
        <taxon>Actinomycetes</taxon>
        <taxon>Jiangellales</taxon>
        <taxon>Jiangellaceae</taxon>
        <taxon>Phytoactinopolyspora</taxon>
    </lineage>
</organism>
<keyword evidence="3" id="KW-0804">Transcription</keyword>
<evidence type="ECO:0000313" key="6">
    <source>
        <dbReference type="EMBL" id="NDL59455.1"/>
    </source>
</evidence>
<keyword evidence="2 6" id="KW-0238">DNA-binding</keyword>
<dbReference type="SUPFAM" id="SSF53822">
    <property type="entry name" value="Periplasmic binding protein-like I"/>
    <property type="match status" value="1"/>
</dbReference>
<dbReference type="CDD" id="cd06267">
    <property type="entry name" value="PBP1_LacI_sugar_binding-like"/>
    <property type="match status" value="1"/>
</dbReference>
<accession>A0A7K3M848</accession>
<dbReference type="PROSITE" id="PS00356">
    <property type="entry name" value="HTH_LACI_1"/>
    <property type="match status" value="1"/>
</dbReference>
<dbReference type="Gene3D" id="1.10.260.40">
    <property type="entry name" value="lambda repressor-like DNA-binding domains"/>
    <property type="match status" value="1"/>
</dbReference>
<sequence>MRKGKKSPAQAPGDGPGPTAANGPRRAVTLRDVAREAGVSPATASRVLNGSIRNVRDANAARVRAAAAKLNYEPHMSAQAIARGSTATVALVVRGIDDPYFSSIAAGTVQRAEQAGLIVTMAVADRSPERELEIVRTLRGQRPRSIILAGSRIAGNGIRETLVEELAAYREVGGSVVVISQHDLPFSTVSVDNSGGAERLARALTGLGYRRFGILRAHTSLRTSQDRYEGFVAGLRQAGARLDEQWVIEADFTRAGGYAAARGLVERDIAGLELVFAVNDVMAIGAMTAFREAGMTPGRDIAVAGFDDIAAALDVTPALTTVAVPMHDVGRTAMDLALSGDDASTVRHVTADVALRESTPRIRRP</sequence>
<evidence type="ECO:0000313" key="7">
    <source>
        <dbReference type="Proteomes" id="UP000460435"/>
    </source>
</evidence>
<reference evidence="6 7" key="1">
    <citation type="submission" date="2019-11" db="EMBL/GenBank/DDBJ databases">
        <authorList>
            <person name="Li X.-J."/>
            <person name="Feng X.-M."/>
        </authorList>
    </citation>
    <scope>NUCLEOTIDE SEQUENCE [LARGE SCALE GENOMIC DNA]</scope>
    <source>
        <strain evidence="6 7">XMNu-373</strain>
    </source>
</reference>
<evidence type="ECO:0000256" key="4">
    <source>
        <dbReference type="SAM" id="MobiDB-lite"/>
    </source>
</evidence>
<dbReference type="GO" id="GO:0000976">
    <property type="term" value="F:transcription cis-regulatory region binding"/>
    <property type="evidence" value="ECO:0007669"/>
    <property type="project" value="TreeGrafter"/>
</dbReference>
<dbReference type="InterPro" id="IPR000843">
    <property type="entry name" value="HTH_LacI"/>
</dbReference>
<dbReference type="PRINTS" id="PR00036">
    <property type="entry name" value="HTHLACI"/>
</dbReference>
<comment type="caution">
    <text evidence="6">The sequence shown here is derived from an EMBL/GenBank/DDBJ whole genome shotgun (WGS) entry which is preliminary data.</text>
</comment>
<dbReference type="InterPro" id="IPR046335">
    <property type="entry name" value="LacI/GalR-like_sensor"/>
</dbReference>
<feature type="domain" description="HTH lacI-type" evidence="5">
    <location>
        <begin position="28"/>
        <end position="83"/>
    </location>
</feature>
<proteinExistence type="predicted"/>
<dbReference type="PROSITE" id="PS50932">
    <property type="entry name" value="HTH_LACI_2"/>
    <property type="match status" value="1"/>
</dbReference>
<dbReference type="Pfam" id="PF13377">
    <property type="entry name" value="Peripla_BP_3"/>
    <property type="match status" value="1"/>
</dbReference>
<keyword evidence="1" id="KW-0805">Transcription regulation</keyword>
<dbReference type="Pfam" id="PF00356">
    <property type="entry name" value="LacI"/>
    <property type="match status" value="1"/>
</dbReference>
<dbReference type="PANTHER" id="PTHR30146:SF153">
    <property type="entry name" value="LACTOSE OPERON REPRESSOR"/>
    <property type="match status" value="1"/>
</dbReference>
<dbReference type="CDD" id="cd01392">
    <property type="entry name" value="HTH_LacI"/>
    <property type="match status" value="1"/>
</dbReference>
<dbReference type="SUPFAM" id="SSF47413">
    <property type="entry name" value="lambda repressor-like DNA-binding domains"/>
    <property type="match status" value="1"/>
</dbReference>
<dbReference type="AlphaFoldDB" id="A0A7K3M848"/>
<dbReference type="Proteomes" id="UP000460435">
    <property type="component" value="Unassembled WGS sequence"/>
</dbReference>
<dbReference type="PANTHER" id="PTHR30146">
    <property type="entry name" value="LACI-RELATED TRANSCRIPTIONAL REPRESSOR"/>
    <property type="match status" value="1"/>
</dbReference>
<keyword evidence="7" id="KW-1185">Reference proteome</keyword>
<evidence type="ECO:0000256" key="3">
    <source>
        <dbReference type="ARBA" id="ARBA00023163"/>
    </source>
</evidence>
<dbReference type="InterPro" id="IPR010982">
    <property type="entry name" value="Lambda_DNA-bd_dom_sf"/>
</dbReference>
<name>A0A7K3M848_9ACTN</name>
<dbReference type="SMART" id="SM00354">
    <property type="entry name" value="HTH_LACI"/>
    <property type="match status" value="1"/>
</dbReference>
<evidence type="ECO:0000256" key="1">
    <source>
        <dbReference type="ARBA" id="ARBA00023015"/>
    </source>
</evidence>
<dbReference type="Gene3D" id="3.40.50.2300">
    <property type="match status" value="2"/>
</dbReference>
<dbReference type="GO" id="GO:0003700">
    <property type="term" value="F:DNA-binding transcription factor activity"/>
    <property type="evidence" value="ECO:0007669"/>
    <property type="project" value="TreeGrafter"/>
</dbReference>
<gene>
    <name evidence="6" type="ORF">F7O44_20490</name>
</gene>
<feature type="region of interest" description="Disordered" evidence="4">
    <location>
        <begin position="1"/>
        <end position="25"/>
    </location>
</feature>
<evidence type="ECO:0000256" key="2">
    <source>
        <dbReference type="ARBA" id="ARBA00023125"/>
    </source>
</evidence>
<evidence type="ECO:0000259" key="5">
    <source>
        <dbReference type="PROSITE" id="PS50932"/>
    </source>
</evidence>
<protein>
    <submittedName>
        <fullName evidence="6">LacI family DNA-binding transcriptional regulator</fullName>
    </submittedName>
</protein>
<dbReference type="InterPro" id="IPR028082">
    <property type="entry name" value="Peripla_BP_I"/>
</dbReference>
<dbReference type="EMBL" id="WLZY01000007">
    <property type="protein sequence ID" value="NDL59455.1"/>
    <property type="molecule type" value="Genomic_DNA"/>
</dbReference>